<reference evidence="1" key="1">
    <citation type="submission" date="2023-05" db="EMBL/GenBank/DDBJ databases">
        <authorList>
            <person name="Stuckert A."/>
        </authorList>
    </citation>
    <scope>NUCLEOTIDE SEQUENCE</scope>
</reference>
<sequence length="61" mass="6998">FDPDFSNPPLLPVSPSYHLIRHIMWSHSAHAQFGFFFSLESACDQHMANQHCSYRCQGSCI</sequence>
<proteinExistence type="predicted"/>
<evidence type="ECO:0000313" key="1">
    <source>
        <dbReference type="EMBL" id="CAI9561155.1"/>
    </source>
</evidence>
<comment type="caution">
    <text evidence="1">The sequence shown here is derived from an EMBL/GenBank/DDBJ whole genome shotgun (WGS) entry which is preliminary data.</text>
</comment>
<organism evidence="1 2">
    <name type="scientific">Staurois parvus</name>
    <dbReference type="NCBI Taxonomy" id="386267"/>
    <lineage>
        <taxon>Eukaryota</taxon>
        <taxon>Metazoa</taxon>
        <taxon>Chordata</taxon>
        <taxon>Craniata</taxon>
        <taxon>Vertebrata</taxon>
        <taxon>Euteleostomi</taxon>
        <taxon>Amphibia</taxon>
        <taxon>Batrachia</taxon>
        <taxon>Anura</taxon>
        <taxon>Neobatrachia</taxon>
        <taxon>Ranoidea</taxon>
        <taxon>Ranidae</taxon>
        <taxon>Staurois</taxon>
    </lineage>
</organism>
<feature type="non-terminal residue" evidence="1">
    <location>
        <position position="1"/>
    </location>
</feature>
<accession>A0ABN9CLY1</accession>
<name>A0ABN9CLY1_9NEOB</name>
<keyword evidence="2" id="KW-1185">Reference proteome</keyword>
<dbReference type="Proteomes" id="UP001162483">
    <property type="component" value="Unassembled WGS sequence"/>
</dbReference>
<evidence type="ECO:0000313" key="2">
    <source>
        <dbReference type="Proteomes" id="UP001162483"/>
    </source>
</evidence>
<dbReference type="EMBL" id="CATNWA010011115">
    <property type="protein sequence ID" value="CAI9561155.1"/>
    <property type="molecule type" value="Genomic_DNA"/>
</dbReference>
<protein>
    <submittedName>
        <fullName evidence="1">Uncharacterized protein</fullName>
    </submittedName>
</protein>
<gene>
    <name evidence="1" type="ORF">SPARVUS_LOCUS5391556</name>
</gene>